<accession>A0A843VG13</accession>
<keyword evidence="2" id="KW-1185">Reference proteome</keyword>
<dbReference type="Proteomes" id="UP000652761">
    <property type="component" value="Unassembled WGS sequence"/>
</dbReference>
<dbReference type="EMBL" id="NMUH01001807">
    <property type="protein sequence ID" value="MQL95581.1"/>
    <property type="molecule type" value="Genomic_DNA"/>
</dbReference>
<gene>
    <name evidence="1" type="ORF">Taro_028247</name>
</gene>
<proteinExistence type="predicted"/>
<protein>
    <submittedName>
        <fullName evidence="1">Uncharacterized protein</fullName>
    </submittedName>
</protein>
<evidence type="ECO:0000313" key="2">
    <source>
        <dbReference type="Proteomes" id="UP000652761"/>
    </source>
</evidence>
<organism evidence="1 2">
    <name type="scientific">Colocasia esculenta</name>
    <name type="common">Wild taro</name>
    <name type="synonym">Arum esculentum</name>
    <dbReference type="NCBI Taxonomy" id="4460"/>
    <lineage>
        <taxon>Eukaryota</taxon>
        <taxon>Viridiplantae</taxon>
        <taxon>Streptophyta</taxon>
        <taxon>Embryophyta</taxon>
        <taxon>Tracheophyta</taxon>
        <taxon>Spermatophyta</taxon>
        <taxon>Magnoliopsida</taxon>
        <taxon>Liliopsida</taxon>
        <taxon>Araceae</taxon>
        <taxon>Aroideae</taxon>
        <taxon>Colocasieae</taxon>
        <taxon>Colocasia</taxon>
    </lineage>
</organism>
<reference evidence="1" key="1">
    <citation type="submission" date="2017-07" db="EMBL/GenBank/DDBJ databases">
        <title>Taro Niue Genome Assembly and Annotation.</title>
        <authorList>
            <person name="Atibalentja N."/>
            <person name="Keating K."/>
            <person name="Fields C.J."/>
        </authorList>
    </citation>
    <scope>NUCLEOTIDE SEQUENCE</scope>
    <source>
        <strain evidence="1">Niue_2</strain>
        <tissue evidence="1">Leaf</tissue>
    </source>
</reference>
<dbReference type="AlphaFoldDB" id="A0A843VG13"/>
<evidence type="ECO:0000313" key="1">
    <source>
        <dbReference type="EMBL" id="MQL95581.1"/>
    </source>
</evidence>
<sequence length="221" mass="24398">MADFSSPPFLWHWSPFIGDWVRGGHPTGGKTPPGTPPGMDTTGQVFNFCLFFSISLCFLWVGQGEDPTGHTTGWGLPVVYTTGGVVYTTGQTGGVHHRWGPVKAEIEFGLAYLCGLLAILRKGFDVNLAYLCGLLAKKEIWFSAYLGGLLAKELMFDLDLTYLYGLLAKKLRFDLDLTYLCSLLAKERFDLGLTYLCGLLAKKLRLELRISGLSLTFLVLD</sequence>
<comment type="caution">
    <text evidence="1">The sequence shown here is derived from an EMBL/GenBank/DDBJ whole genome shotgun (WGS) entry which is preliminary data.</text>
</comment>
<name>A0A843VG13_COLES</name>